<dbReference type="EMBL" id="JYDU01000036">
    <property type="protein sequence ID" value="KRX97059.1"/>
    <property type="molecule type" value="Genomic_DNA"/>
</dbReference>
<dbReference type="EMBL" id="JYDV01000097">
    <property type="protein sequence ID" value="KRZ34657.1"/>
    <property type="molecule type" value="Genomic_DNA"/>
</dbReference>
<gene>
    <name evidence="2" type="ORF">T4A_13080</name>
    <name evidence="3" type="ORF">T4C_12852</name>
    <name evidence="1" type="ORF">T4E_11692</name>
</gene>
<evidence type="ECO:0000313" key="3">
    <source>
        <dbReference type="EMBL" id="KRZ34657.1"/>
    </source>
</evidence>
<dbReference type="EMBL" id="JYDR01000215">
    <property type="protein sequence ID" value="KRY65350.1"/>
    <property type="molecule type" value="Genomic_DNA"/>
</dbReference>
<dbReference type="Proteomes" id="UP000054815">
    <property type="component" value="Unassembled WGS sequence"/>
</dbReference>
<organism evidence="2 4">
    <name type="scientific">Trichinella pseudospiralis</name>
    <name type="common">Parasitic roundworm</name>
    <dbReference type="NCBI Taxonomy" id="6337"/>
    <lineage>
        <taxon>Eukaryota</taxon>
        <taxon>Metazoa</taxon>
        <taxon>Ecdysozoa</taxon>
        <taxon>Nematoda</taxon>
        <taxon>Enoplea</taxon>
        <taxon>Dorylaimia</taxon>
        <taxon>Trichinellida</taxon>
        <taxon>Trichinellidae</taxon>
        <taxon>Trichinella</taxon>
    </lineage>
</organism>
<comment type="caution">
    <text evidence="2">The sequence shown here is derived from an EMBL/GenBank/DDBJ whole genome shotgun (WGS) entry which is preliminary data.</text>
</comment>
<evidence type="ECO:0000313" key="4">
    <source>
        <dbReference type="Proteomes" id="UP000054632"/>
    </source>
</evidence>
<accession>A0A0V1DVJ6</accession>
<dbReference type="Proteomes" id="UP000054826">
    <property type="component" value="Unassembled WGS sequence"/>
</dbReference>
<reference evidence="4 5" key="1">
    <citation type="submission" date="2015-01" db="EMBL/GenBank/DDBJ databases">
        <title>Evolution of Trichinella species and genotypes.</title>
        <authorList>
            <person name="Korhonen P.K."/>
            <person name="Edoardo P."/>
            <person name="Giuseppe L.R."/>
            <person name="Gasser R.B."/>
        </authorList>
    </citation>
    <scope>NUCLEOTIDE SEQUENCE [LARGE SCALE GENOMIC DNA]</scope>
    <source>
        <strain evidence="2">ISS13</strain>
        <strain evidence="1">ISS141</strain>
        <strain evidence="3">ISS176</strain>
    </source>
</reference>
<sequence length="49" mass="5692">MDPQVQCKMRVKEALRPKSWSRAALVPRFQRLDPDWSTSPDVSRHPLSS</sequence>
<name>A0A0V1DVJ6_TRIPS</name>
<protein>
    <submittedName>
        <fullName evidence="2">Uncharacterized protein</fullName>
    </submittedName>
</protein>
<dbReference type="Proteomes" id="UP000054632">
    <property type="component" value="Unassembled WGS sequence"/>
</dbReference>
<proteinExistence type="predicted"/>
<evidence type="ECO:0000313" key="2">
    <source>
        <dbReference type="EMBL" id="KRY65350.1"/>
    </source>
</evidence>
<dbReference type="AlphaFoldDB" id="A0A0V1DVJ6"/>
<evidence type="ECO:0000313" key="1">
    <source>
        <dbReference type="EMBL" id="KRX97059.1"/>
    </source>
</evidence>
<evidence type="ECO:0000313" key="5">
    <source>
        <dbReference type="Proteomes" id="UP000054815"/>
    </source>
</evidence>